<name>A0A3B1CJD4_9ZZZZ</name>
<feature type="transmembrane region" description="Helical" evidence="8">
    <location>
        <begin position="352"/>
        <end position="377"/>
    </location>
</feature>
<dbReference type="InterPro" id="IPR050545">
    <property type="entry name" value="Mycobact_MmpL"/>
</dbReference>
<feature type="transmembrane region" description="Helical" evidence="8">
    <location>
        <begin position="223"/>
        <end position="242"/>
    </location>
</feature>
<feature type="transmembrane region" description="Helical" evidence="8">
    <location>
        <begin position="249"/>
        <end position="270"/>
    </location>
</feature>
<protein>
    <submittedName>
        <fullName evidence="10">Predicted exporter of the RND superfamily</fullName>
    </submittedName>
</protein>
<feature type="transmembrane region" description="Helical" evidence="8">
    <location>
        <begin position="605"/>
        <end position="626"/>
    </location>
</feature>
<evidence type="ECO:0000256" key="3">
    <source>
        <dbReference type="ARBA" id="ARBA00022475"/>
    </source>
</evidence>
<dbReference type="PANTHER" id="PTHR33406:SF6">
    <property type="entry name" value="MEMBRANE PROTEIN YDGH-RELATED"/>
    <property type="match status" value="1"/>
</dbReference>
<evidence type="ECO:0000256" key="1">
    <source>
        <dbReference type="ARBA" id="ARBA00004651"/>
    </source>
</evidence>
<feature type="transmembrane region" description="Helical" evidence="8">
    <location>
        <begin position="575"/>
        <end position="599"/>
    </location>
</feature>
<organism evidence="10">
    <name type="scientific">hydrothermal vent metagenome</name>
    <dbReference type="NCBI Taxonomy" id="652676"/>
    <lineage>
        <taxon>unclassified sequences</taxon>
        <taxon>metagenomes</taxon>
        <taxon>ecological metagenomes</taxon>
    </lineage>
</organism>
<feature type="transmembrane region" description="Helical" evidence="8">
    <location>
        <begin position="321"/>
        <end position="340"/>
    </location>
</feature>
<feature type="transmembrane region" description="Helical" evidence="8">
    <location>
        <begin position="659"/>
        <end position="680"/>
    </location>
</feature>
<evidence type="ECO:0000256" key="8">
    <source>
        <dbReference type="SAM" id="Phobius"/>
    </source>
</evidence>
<evidence type="ECO:0000256" key="2">
    <source>
        <dbReference type="ARBA" id="ARBA00010157"/>
    </source>
</evidence>
<dbReference type="AlphaFoldDB" id="A0A3B1CJD4"/>
<feature type="region of interest" description="Disordered" evidence="7">
    <location>
        <begin position="767"/>
        <end position="791"/>
    </location>
</feature>
<dbReference type="Gene3D" id="1.20.1640.10">
    <property type="entry name" value="Multidrug efflux transporter AcrB transmembrane domain"/>
    <property type="match status" value="2"/>
</dbReference>
<feature type="compositionally biased region" description="Gly residues" evidence="7">
    <location>
        <begin position="776"/>
        <end position="791"/>
    </location>
</feature>
<proteinExistence type="inferred from homology"/>
<dbReference type="EMBL" id="UOGE01000078">
    <property type="protein sequence ID" value="VAX22750.1"/>
    <property type="molecule type" value="Genomic_DNA"/>
</dbReference>
<dbReference type="InterPro" id="IPR004869">
    <property type="entry name" value="MMPL_dom"/>
</dbReference>
<dbReference type="GO" id="GO:0005886">
    <property type="term" value="C:plasma membrane"/>
    <property type="evidence" value="ECO:0007669"/>
    <property type="project" value="UniProtKB-SubCell"/>
</dbReference>
<dbReference type="PROSITE" id="PS50156">
    <property type="entry name" value="SSD"/>
    <property type="match status" value="1"/>
</dbReference>
<gene>
    <name evidence="10" type="ORF">MNBD_NITROSPINAE02-1914</name>
</gene>
<evidence type="ECO:0000259" key="9">
    <source>
        <dbReference type="PROSITE" id="PS50156"/>
    </source>
</evidence>
<evidence type="ECO:0000256" key="6">
    <source>
        <dbReference type="ARBA" id="ARBA00023136"/>
    </source>
</evidence>
<dbReference type="SUPFAM" id="SSF82866">
    <property type="entry name" value="Multidrug efflux transporter AcrB transmembrane domain"/>
    <property type="match status" value="2"/>
</dbReference>
<evidence type="ECO:0000256" key="7">
    <source>
        <dbReference type="SAM" id="MobiDB-lite"/>
    </source>
</evidence>
<feature type="transmembrane region" description="Helical" evidence="8">
    <location>
        <begin position="708"/>
        <end position="728"/>
    </location>
</feature>
<keyword evidence="6 8" id="KW-0472">Membrane</keyword>
<sequence>MRRFEAGFGKWVVRRRWVIIVISILVMLAAASGMRFLTFNNDSRVFFSDENPQLKALDALENTYTKNNNILFVVAPKGGEVFTRKTLAMVEELTTASWKTPYSSRVDSITNFQHTYSRGDELVVEDLIEGATSLTDDDLSRAREIALGEPLLLNRLISSSAHVTGVNVMIIKPGLSDNEPAEVALFARDLVAQFKSRYPDIDIYLAGGVMMDNGFAEAVEDDMFTLIPAMYVALLLITGFALRSITGTFTTLLIILFSIVTGLGLAGWLGISITTGSVNAPVIIMTLAVADSIHLLVTMFQEMRAGKTKWDAISESIRINLQPVFITSLTTSIGFLSMNFSDAPPFHDLGNIVAMGVGAAFLYSVFFLPAAMAVLPVKVSRKDKPGKFAYSSILAEFVINRRKEIFWGMLAFIVLLTSQISRIELNDDFIKYFDTRYDFRRASDFAQENLTGFYNIEYSLESGSPGGINDPEFLNTVDKFVSWHHEQDKVVNVNSITETIKRLNKNMHGDDPAYYKIPESRELAAQYLLLYEMSVPFGLDLNDQINVDKSATRMIVTFANTTTRELRAADEKARYWLGANAPASMFTYGSGLSIIWAHISERNINSMLLASFGALALISGLLIFALRSVKIGLISLIPNLAPAFMAFGVWGLFVGQVGLALSVLLALTMGIIVDDTVHFLSKYLRARREKGMNPADAVRYSFDTVGSAIWVTSIALVAGFSILTFSGFSLNSEMGLMTAITITLALILDFLFLPTLLMKVEDNNNETSDRYTNGAGSSGFSGSIGEGGRDA</sequence>
<dbReference type="InterPro" id="IPR000731">
    <property type="entry name" value="SSD"/>
</dbReference>
<evidence type="ECO:0000256" key="4">
    <source>
        <dbReference type="ARBA" id="ARBA00022692"/>
    </source>
</evidence>
<reference evidence="10" key="1">
    <citation type="submission" date="2018-06" db="EMBL/GenBank/DDBJ databases">
        <authorList>
            <person name="Zhirakovskaya E."/>
        </authorList>
    </citation>
    <scope>NUCLEOTIDE SEQUENCE</scope>
</reference>
<keyword evidence="5 8" id="KW-1133">Transmembrane helix</keyword>
<feature type="domain" description="SSD" evidence="9">
    <location>
        <begin position="249"/>
        <end position="374"/>
    </location>
</feature>
<dbReference type="PANTHER" id="PTHR33406">
    <property type="entry name" value="MEMBRANE PROTEIN MJ1562-RELATED"/>
    <property type="match status" value="1"/>
</dbReference>
<comment type="similarity">
    <text evidence="2">Belongs to the resistance-nodulation-cell division (RND) (TC 2.A.6) family. MmpL subfamily.</text>
</comment>
<keyword evidence="3" id="KW-1003">Cell membrane</keyword>
<dbReference type="Pfam" id="PF03176">
    <property type="entry name" value="MMPL"/>
    <property type="match status" value="2"/>
</dbReference>
<accession>A0A3B1CJD4</accession>
<feature type="transmembrane region" description="Helical" evidence="8">
    <location>
        <begin position="734"/>
        <end position="753"/>
    </location>
</feature>
<feature type="transmembrane region" description="Helical" evidence="8">
    <location>
        <begin position="282"/>
        <end position="300"/>
    </location>
</feature>
<comment type="subcellular location">
    <subcellularLocation>
        <location evidence="1">Cell membrane</location>
        <topology evidence="1">Multi-pass membrane protein</topology>
    </subcellularLocation>
</comment>
<feature type="transmembrane region" description="Helical" evidence="8">
    <location>
        <begin position="633"/>
        <end position="653"/>
    </location>
</feature>
<keyword evidence="4 8" id="KW-0812">Transmembrane</keyword>
<evidence type="ECO:0000313" key="10">
    <source>
        <dbReference type="EMBL" id="VAX22750.1"/>
    </source>
</evidence>
<evidence type="ECO:0000256" key="5">
    <source>
        <dbReference type="ARBA" id="ARBA00022989"/>
    </source>
</evidence>